<dbReference type="Proteomes" id="UP000605568">
    <property type="component" value="Unassembled WGS sequence"/>
</dbReference>
<dbReference type="EMBL" id="BNAR01000006">
    <property type="protein sequence ID" value="GHH43967.1"/>
    <property type="molecule type" value="Genomic_DNA"/>
</dbReference>
<keyword evidence="2" id="KW-1185">Reference proteome</keyword>
<accession>A0ABQ3MMG7</accession>
<proteinExistence type="predicted"/>
<comment type="caution">
    <text evidence="1">The sequence shown here is derived from an EMBL/GenBank/DDBJ whole genome shotgun (WGS) entry which is preliminary data.</text>
</comment>
<name>A0ABQ3MMG7_9PSEU</name>
<evidence type="ECO:0000313" key="1">
    <source>
        <dbReference type="EMBL" id="GHH43967.1"/>
    </source>
</evidence>
<organism evidence="1 2">
    <name type="scientific">Lentzea cavernae</name>
    <dbReference type="NCBI Taxonomy" id="2020703"/>
    <lineage>
        <taxon>Bacteria</taxon>
        <taxon>Bacillati</taxon>
        <taxon>Actinomycetota</taxon>
        <taxon>Actinomycetes</taxon>
        <taxon>Pseudonocardiales</taxon>
        <taxon>Pseudonocardiaceae</taxon>
        <taxon>Lentzea</taxon>
    </lineage>
</organism>
<evidence type="ECO:0000313" key="2">
    <source>
        <dbReference type="Proteomes" id="UP000605568"/>
    </source>
</evidence>
<reference evidence="2" key="1">
    <citation type="journal article" date="2019" name="Int. J. Syst. Evol. Microbiol.">
        <title>The Global Catalogue of Microorganisms (GCM) 10K type strain sequencing project: providing services to taxonomists for standard genome sequencing and annotation.</title>
        <authorList>
            <consortium name="The Broad Institute Genomics Platform"/>
            <consortium name="The Broad Institute Genome Sequencing Center for Infectious Disease"/>
            <person name="Wu L."/>
            <person name="Ma J."/>
        </authorList>
    </citation>
    <scope>NUCLEOTIDE SEQUENCE [LARGE SCALE GENOMIC DNA]</scope>
    <source>
        <strain evidence="2">CGMCC 4.7367</strain>
    </source>
</reference>
<sequence>MPPSRQEVIEGFVVRARRIEAHSLIRDPVVLASHAEDRFEMNLLVDGTARLTHRLPPDEEVFESLAARVRPLLLGKESIYHNKVTKALRRSLDATPDAAADEYRDELADLRNAWSAATNGETYSLVQWARSDDPQSATPVSNVLLAEAWMYIDLVHVDPDQTRRAALDYPMRTRYVASVRYYCRIAQLVVRTLRYVEKLRDAGLIELDHTIWEREVVVGSQVVEEAVLYMAPVGTEPVTEDYSEEPGERWTRFTMIEAVRQDPRRRLRVVLRNAGGNSLAEYDAAFVPRPSNGEMRRVDVLVTDGVVCHLQLPAVPGAPGPVSLELAERSESNSADLARYRLLLLTDEAATVEFYGTEDDEPHLTFTAPDLTDEQSRHAHASVEVLEDLQAVERLTNQCLGRFTGVTNDVERVLLRVTRMLYEGSVVKFVRSIGPRVEPSGELPREEHSCFVREEPKTITVAGVEVPMPAFVLWHPQVSTQDMGPSPEHGAEARMFRIVAPAGQFFLAVATDFCSVAPDELAQHARAWDLHGIDQQAFTQ</sequence>
<protein>
    <recommendedName>
        <fullName evidence="3">DUF4238 domain-containing protein</fullName>
    </recommendedName>
</protein>
<dbReference type="RefSeq" id="WP_191300138.1">
    <property type="nucleotide sequence ID" value="NZ_BNAR01000006.1"/>
</dbReference>
<gene>
    <name evidence="1" type="ORF">GCM10017774_42580</name>
</gene>
<evidence type="ECO:0008006" key="3">
    <source>
        <dbReference type="Google" id="ProtNLM"/>
    </source>
</evidence>